<reference evidence="1 2" key="1">
    <citation type="submission" date="2020-04" db="EMBL/GenBank/DDBJ databases">
        <authorList>
            <person name="Alioto T."/>
            <person name="Alioto T."/>
            <person name="Gomez Garrido J."/>
        </authorList>
    </citation>
    <scope>NUCLEOTIDE SEQUENCE [LARGE SCALE GENOMIC DNA]</scope>
</reference>
<gene>
    <name evidence="1" type="ORF">CLODIP_2_CD07580</name>
</gene>
<dbReference type="PANTHER" id="PTHR47186">
    <property type="entry name" value="LEUCINE-RICH REPEAT-CONTAINING PROTEIN 57"/>
    <property type="match status" value="1"/>
</dbReference>
<evidence type="ECO:0008006" key="3">
    <source>
        <dbReference type="Google" id="ProtNLM"/>
    </source>
</evidence>
<organism evidence="1 2">
    <name type="scientific">Cloeon dipterum</name>
    <dbReference type="NCBI Taxonomy" id="197152"/>
    <lineage>
        <taxon>Eukaryota</taxon>
        <taxon>Metazoa</taxon>
        <taxon>Ecdysozoa</taxon>
        <taxon>Arthropoda</taxon>
        <taxon>Hexapoda</taxon>
        <taxon>Insecta</taxon>
        <taxon>Pterygota</taxon>
        <taxon>Palaeoptera</taxon>
        <taxon>Ephemeroptera</taxon>
        <taxon>Pisciforma</taxon>
        <taxon>Baetidae</taxon>
        <taxon>Cloeon</taxon>
    </lineage>
</organism>
<dbReference type="EMBL" id="CADEPI010000504">
    <property type="protein sequence ID" value="CAB3386736.1"/>
    <property type="molecule type" value="Genomic_DNA"/>
</dbReference>
<dbReference type="PANTHER" id="PTHR47186:SF3">
    <property type="entry name" value="OS09G0267800 PROTEIN"/>
    <property type="match status" value="1"/>
</dbReference>
<proteinExistence type="predicted"/>
<protein>
    <recommendedName>
        <fullName evidence="3">F-box domain-containing protein</fullName>
    </recommendedName>
</protein>
<accession>A0A8S1E002</accession>
<keyword evidence="2" id="KW-1185">Reference proteome</keyword>
<dbReference type="InterPro" id="IPR032675">
    <property type="entry name" value="LRR_dom_sf"/>
</dbReference>
<dbReference type="SUPFAM" id="SSF52058">
    <property type="entry name" value="L domain-like"/>
    <property type="match status" value="1"/>
</dbReference>
<evidence type="ECO:0000313" key="2">
    <source>
        <dbReference type="Proteomes" id="UP000494165"/>
    </source>
</evidence>
<sequence length="539" mass="62031">MAIFVKKRKCLMATNDEIRLKLTVSKMNIHRSTKLETIAAQRIVRNLDSFLDPQYSETRNVMLLPIAQRNIVLRQWLMFSQFSEVKKRPFSYDDCVEIFKKRMKVFQSLVSCHTLEVDLAPLIADSNNNCLASGQLFKCLKLIGAKATNLKALILTDPDQNLEELNNKTLCNAIGKLQNLTTLYISETQIDYSNLKEMCKNLKSLTHLSTTIYFNPYFDESNEREIEELQQIFSNLIHFETFGKEEKFTLNCIQHLPKLQCADNLRCPLNAYMIEELLDRCPNQKFALTRVALTEPSIYNKEIHLKFPDVNDLKVLYCPSDGFTIPNSLTKFSKIENLTLTDIPSEYTMIPYIDAYGHGLRSLRLNWCSFQFKLSSILDRCPKLESLYLDNVSILPECSMPDIQYSFSTGLTELHWFPGDDHAPLLLDILSVPTLECVTLEITCECVQLEDIEKLTAMIASRQILGNLKRLEIMTYNMYMDSNHRVFRALSDFIKSASAFLPHLTDLETNILSNVEIEMNSDASLEVATLKKFIDVYEI</sequence>
<evidence type="ECO:0000313" key="1">
    <source>
        <dbReference type="EMBL" id="CAB3386736.1"/>
    </source>
</evidence>
<name>A0A8S1E002_9INSE</name>
<dbReference type="Gene3D" id="3.80.10.10">
    <property type="entry name" value="Ribonuclease Inhibitor"/>
    <property type="match status" value="1"/>
</dbReference>
<dbReference type="AlphaFoldDB" id="A0A8S1E002"/>
<comment type="caution">
    <text evidence="1">The sequence shown here is derived from an EMBL/GenBank/DDBJ whole genome shotgun (WGS) entry which is preliminary data.</text>
</comment>
<dbReference type="Proteomes" id="UP000494165">
    <property type="component" value="Unassembled WGS sequence"/>
</dbReference>